<name>A0ABP9FMM7_9ACTN</name>
<comment type="function">
    <text evidence="4">Regulates the transcription of the pyrimidine nucleotide (pyr) operon in response to exogenous pyrimidines.</text>
</comment>
<comment type="function">
    <text evidence="4">Also displays a weak uracil phosphoribosyltransferase activity which is not physiologically significant.</text>
</comment>
<evidence type="ECO:0000259" key="5">
    <source>
        <dbReference type="Pfam" id="PF00156"/>
    </source>
</evidence>
<comment type="caution">
    <text evidence="6">The sequence shown here is derived from an EMBL/GenBank/DDBJ whole genome shotgun (WGS) entry which is preliminary data.</text>
</comment>
<dbReference type="InterPro" id="IPR023050">
    <property type="entry name" value="PyrR"/>
</dbReference>
<dbReference type="PANTHER" id="PTHR11608:SF0">
    <property type="entry name" value="BIFUNCTIONAL PROTEIN PYRR"/>
    <property type="match status" value="1"/>
</dbReference>
<keyword evidence="7" id="KW-1185">Reference proteome</keyword>
<dbReference type="EMBL" id="BAABLV010000044">
    <property type="protein sequence ID" value="GAA4908199.1"/>
    <property type="molecule type" value="Genomic_DNA"/>
</dbReference>
<keyword evidence="2 4" id="KW-0805">Transcription regulation</keyword>
<keyword evidence="4 6" id="KW-0328">Glycosyltransferase</keyword>
<accession>A0ABP9FMM7</accession>
<sequence>MQWALNRMTHEILEKNHGSDDVILLGIITRGAPLAERIAAIAEAQGHAIPVGQLDITMYRDDLRRNPTRMPSPTVLPEEIDGKVVVLVDDVLFSGRTIQAALLALADLGRPRAIQLVALIDRGGRDLPIQADIVGKLIPTARDERVRVNLTETDGQDLITIERSGQ</sequence>
<evidence type="ECO:0000256" key="3">
    <source>
        <dbReference type="ARBA" id="ARBA00023163"/>
    </source>
</evidence>
<organism evidence="6 7">
    <name type="scientific">Tessaracoccus lubricantis</name>
    <dbReference type="NCBI Taxonomy" id="545543"/>
    <lineage>
        <taxon>Bacteria</taxon>
        <taxon>Bacillati</taxon>
        <taxon>Actinomycetota</taxon>
        <taxon>Actinomycetes</taxon>
        <taxon>Propionibacteriales</taxon>
        <taxon>Propionibacteriaceae</taxon>
        <taxon>Tessaracoccus</taxon>
    </lineage>
</organism>
<gene>
    <name evidence="4 6" type="primary">pyrR</name>
    <name evidence="6" type="ORF">GCM10025789_29720</name>
</gene>
<dbReference type="NCBIfam" id="NF003549">
    <property type="entry name" value="PRK05205.1-5"/>
    <property type="match status" value="1"/>
</dbReference>
<dbReference type="PANTHER" id="PTHR11608">
    <property type="entry name" value="BIFUNCTIONAL PROTEIN PYRR"/>
    <property type="match status" value="1"/>
</dbReference>
<evidence type="ECO:0000313" key="7">
    <source>
        <dbReference type="Proteomes" id="UP001501521"/>
    </source>
</evidence>
<dbReference type="EC" id="2.4.2.9" evidence="4"/>
<dbReference type="InterPro" id="IPR000836">
    <property type="entry name" value="PRTase_dom"/>
</dbReference>
<dbReference type="SUPFAM" id="SSF53271">
    <property type="entry name" value="PRTase-like"/>
    <property type="match status" value="1"/>
</dbReference>
<reference evidence="7" key="1">
    <citation type="journal article" date="2019" name="Int. J. Syst. Evol. Microbiol.">
        <title>The Global Catalogue of Microorganisms (GCM) 10K type strain sequencing project: providing services to taxonomists for standard genome sequencing and annotation.</title>
        <authorList>
            <consortium name="The Broad Institute Genomics Platform"/>
            <consortium name="The Broad Institute Genome Sequencing Center for Infectious Disease"/>
            <person name="Wu L."/>
            <person name="Ma J."/>
        </authorList>
    </citation>
    <scope>NUCLEOTIDE SEQUENCE [LARGE SCALE GENOMIC DNA]</scope>
    <source>
        <strain evidence="7">JCM 19125</strain>
    </source>
</reference>
<proteinExistence type="inferred from homology"/>
<dbReference type="InterPro" id="IPR050137">
    <property type="entry name" value="PyrR_bifunctional"/>
</dbReference>
<feature type="domain" description="Phosphoribosyltransferase" evidence="5">
    <location>
        <begin position="6"/>
        <end position="134"/>
    </location>
</feature>
<dbReference type="InterPro" id="IPR029057">
    <property type="entry name" value="PRTase-like"/>
</dbReference>
<keyword evidence="3 4" id="KW-0804">Transcription</keyword>
<evidence type="ECO:0000256" key="4">
    <source>
        <dbReference type="HAMAP-Rule" id="MF_01219"/>
    </source>
</evidence>
<keyword evidence="4" id="KW-0808">Transferase</keyword>
<dbReference type="Gene3D" id="3.40.50.2020">
    <property type="match status" value="1"/>
</dbReference>
<feature type="short sequence motif" description="PRPP-binding" evidence="4">
    <location>
        <begin position="85"/>
        <end position="97"/>
    </location>
</feature>
<evidence type="ECO:0000313" key="6">
    <source>
        <dbReference type="EMBL" id="GAA4908199.1"/>
    </source>
</evidence>
<dbReference type="HAMAP" id="MF_01219">
    <property type="entry name" value="PyrR"/>
    <property type="match status" value="1"/>
</dbReference>
<comment type="catalytic activity">
    <reaction evidence="4">
        <text>UMP + diphosphate = 5-phospho-alpha-D-ribose 1-diphosphate + uracil</text>
        <dbReference type="Rhea" id="RHEA:13017"/>
        <dbReference type="ChEBI" id="CHEBI:17568"/>
        <dbReference type="ChEBI" id="CHEBI:33019"/>
        <dbReference type="ChEBI" id="CHEBI:57865"/>
        <dbReference type="ChEBI" id="CHEBI:58017"/>
        <dbReference type="EC" id="2.4.2.9"/>
    </reaction>
</comment>
<evidence type="ECO:0000256" key="2">
    <source>
        <dbReference type="ARBA" id="ARBA00023015"/>
    </source>
</evidence>
<dbReference type="Pfam" id="PF00156">
    <property type="entry name" value="Pribosyltran"/>
    <property type="match status" value="1"/>
</dbReference>
<dbReference type="GO" id="GO:0016757">
    <property type="term" value="F:glycosyltransferase activity"/>
    <property type="evidence" value="ECO:0007669"/>
    <property type="project" value="UniProtKB-KW"/>
</dbReference>
<protein>
    <recommendedName>
        <fullName evidence="4">Bifunctional protein PyrR</fullName>
    </recommendedName>
    <domain>
        <recommendedName>
            <fullName evidence="4">Pyrimidine operon regulatory protein</fullName>
        </recommendedName>
    </domain>
    <domain>
        <recommendedName>
            <fullName evidence="4">Uracil phosphoribosyltransferase</fullName>
            <shortName evidence="4">UPRTase</shortName>
            <ecNumber evidence="4">2.4.2.9</ecNumber>
        </recommendedName>
    </domain>
</protein>
<comment type="similarity">
    <text evidence="1 4">Belongs to the purine/pyrimidine phosphoribosyltransferase family. PyrR subfamily.</text>
</comment>
<evidence type="ECO:0000256" key="1">
    <source>
        <dbReference type="ARBA" id="ARBA00005565"/>
    </source>
</evidence>
<dbReference type="Proteomes" id="UP001501521">
    <property type="component" value="Unassembled WGS sequence"/>
</dbReference>